<keyword evidence="1" id="KW-0812">Transmembrane</keyword>
<keyword evidence="3" id="KW-1185">Reference proteome</keyword>
<evidence type="ECO:0000313" key="2">
    <source>
        <dbReference type="EMBL" id="GAE94423.1"/>
    </source>
</evidence>
<name>W4VNN5_9BACI</name>
<reference evidence="2 3" key="1">
    <citation type="journal article" date="2014" name="Genome Announc.">
        <title>Draft Genome Sequence of the Boron-Tolerant and Moderately Halotolerant Bacterium Gracilibacillus boraciitolerans JCM 21714T.</title>
        <authorList>
            <person name="Ahmed I."/>
            <person name="Oshima K."/>
            <person name="Suda W."/>
            <person name="Kitamura K."/>
            <person name="Iida T."/>
            <person name="Ohmori Y."/>
            <person name="Fujiwara T."/>
            <person name="Hattori M."/>
            <person name="Ohkuma M."/>
        </authorList>
    </citation>
    <scope>NUCLEOTIDE SEQUENCE [LARGE SCALE GENOMIC DNA]</scope>
    <source>
        <strain evidence="2 3">JCM 21714</strain>
    </source>
</reference>
<feature type="transmembrane region" description="Helical" evidence="1">
    <location>
        <begin position="19"/>
        <end position="35"/>
    </location>
</feature>
<accession>W4VNN5</accession>
<dbReference type="STRING" id="1298598.JCM21714_3579"/>
<dbReference type="EMBL" id="BAVS01000024">
    <property type="protein sequence ID" value="GAE94423.1"/>
    <property type="molecule type" value="Genomic_DNA"/>
</dbReference>
<dbReference type="AlphaFoldDB" id="W4VNN5"/>
<evidence type="ECO:0000256" key="1">
    <source>
        <dbReference type="SAM" id="Phobius"/>
    </source>
</evidence>
<gene>
    <name evidence="2" type="ORF">JCM21714_3579</name>
</gene>
<dbReference type="Proteomes" id="UP000019102">
    <property type="component" value="Unassembled WGS sequence"/>
</dbReference>
<organism evidence="2 3">
    <name type="scientific">Gracilibacillus boraciitolerans JCM 21714</name>
    <dbReference type="NCBI Taxonomy" id="1298598"/>
    <lineage>
        <taxon>Bacteria</taxon>
        <taxon>Bacillati</taxon>
        <taxon>Bacillota</taxon>
        <taxon>Bacilli</taxon>
        <taxon>Bacillales</taxon>
        <taxon>Bacillaceae</taxon>
        <taxon>Gracilibacillus</taxon>
    </lineage>
</organism>
<comment type="caution">
    <text evidence="2">The sequence shown here is derived from an EMBL/GenBank/DDBJ whole genome shotgun (WGS) entry which is preliminary data.</text>
</comment>
<keyword evidence="1" id="KW-1133">Transmembrane helix</keyword>
<proteinExistence type="predicted"/>
<evidence type="ECO:0000313" key="3">
    <source>
        <dbReference type="Proteomes" id="UP000019102"/>
    </source>
</evidence>
<protein>
    <submittedName>
        <fullName evidence="2">Uncharacterized protein</fullName>
    </submittedName>
</protein>
<sequence length="67" mass="7957">MEEFPHHCSRLSIKYKDRVFLIVGSIFLIYLFIIKDSFPRFAPFLSFIPPLNYLIISTFKKELTDKA</sequence>
<keyword evidence="1" id="KW-0472">Membrane</keyword>